<dbReference type="FunFam" id="1.20.1410.10:FF:000001">
    <property type="entry name" value="Talin 2"/>
    <property type="match status" value="1"/>
</dbReference>
<dbReference type="Pfam" id="PF21865">
    <property type="entry name" value="TLN1-like_RS"/>
    <property type="match status" value="1"/>
</dbReference>
<keyword evidence="2" id="KW-0963">Cytoplasm</keyword>
<feature type="domain" description="I/LWEQ" evidence="4">
    <location>
        <begin position="331"/>
        <end position="570"/>
    </location>
</feature>
<evidence type="ECO:0000256" key="3">
    <source>
        <dbReference type="SAM" id="Coils"/>
    </source>
</evidence>
<evidence type="ECO:0000313" key="5">
    <source>
        <dbReference type="Ensembl" id="ENSHHUP00000069829.1"/>
    </source>
</evidence>
<reference evidence="5" key="2">
    <citation type="submission" date="2025-08" db="UniProtKB">
        <authorList>
            <consortium name="Ensembl"/>
        </authorList>
    </citation>
    <scope>IDENTIFICATION</scope>
</reference>
<protein>
    <recommendedName>
        <fullName evidence="4">I/LWEQ domain-containing protein</fullName>
    </recommendedName>
</protein>
<dbReference type="SUPFAM" id="SSF109885">
    <property type="entry name" value="I/LWEQ domain"/>
    <property type="match status" value="1"/>
</dbReference>
<evidence type="ECO:0000259" key="4">
    <source>
        <dbReference type="PROSITE" id="PS50945"/>
    </source>
</evidence>
<dbReference type="InterPro" id="IPR054060">
    <property type="entry name" value="TLN1-like_RS"/>
</dbReference>
<dbReference type="GO" id="GO:0005737">
    <property type="term" value="C:cytoplasm"/>
    <property type="evidence" value="ECO:0007669"/>
    <property type="project" value="UniProtKB-SubCell"/>
</dbReference>
<evidence type="ECO:0000256" key="2">
    <source>
        <dbReference type="ARBA" id="ARBA00022490"/>
    </source>
</evidence>
<dbReference type="FunFam" id="1.20.1420.10:FF:000002">
    <property type="entry name" value="Talin 2"/>
    <property type="match status" value="1"/>
</dbReference>
<comment type="subcellular location">
    <subcellularLocation>
        <location evidence="1">Cytoplasm</location>
    </subcellularLocation>
</comment>
<dbReference type="Pfam" id="PF01608">
    <property type="entry name" value="I_LWEQ"/>
    <property type="match status" value="1"/>
</dbReference>
<dbReference type="FunFam" id="1.20.1420.10:FF:000007">
    <property type="entry name" value="Talin 2"/>
    <property type="match status" value="1"/>
</dbReference>
<dbReference type="GO" id="GO:0005178">
    <property type="term" value="F:integrin binding"/>
    <property type="evidence" value="ECO:0007669"/>
    <property type="project" value="TreeGrafter"/>
</dbReference>
<dbReference type="PROSITE" id="PS50945">
    <property type="entry name" value="I_LWEQ"/>
    <property type="match status" value="1"/>
</dbReference>
<dbReference type="PANTHER" id="PTHR19981">
    <property type="entry name" value="TALIN"/>
    <property type="match status" value="1"/>
</dbReference>
<dbReference type="GO" id="GO:0030036">
    <property type="term" value="P:actin cytoskeleton organization"/>
    <property type="evidence" value="ECO:0007669"/>
    <property type="project" value="TreeGrafter"/>
</dbReference>
<feature type="coiled-coil region" evidence="3">
    <location>
        <begin position="538"/>
        <end position="565"/>
    </location>
</feature>
<dbReference type="InterPro" id="IPR054082">
    <property type="entry name" value="Talin_IBS2B"/>
</dbReference>
<dbReference type="SMART" id="SM00307">
    <property type="entry name" value="ILWEQ"/>
    <property type="match status" value="1"/>
</dbReference>
<dbReference type="STRING" id="62062.ENSHHUP00000069829"/>
<dbReference type="Pfam" id="PF21896">
    <property type="entry name" value="Talin_IBS2B"/>
    <property type="match status" value="1"/>
</dbReference>
<keyword evidence="3" id="KW-0175">Coiled coil</keyword>
<dbReference type="AlphaFoldDB" id="A0A4W5QBK9"/>
<dbReference type="SUPFAM" id="SSF47220">
    <property type="entry name" value="alpha-catenin/vinculin-like"/>
    <property type="match status" value="1"/>
</dbReference>
<accession>A0A4W5QBK9</accession>
<dbReference type="Ensembl" id="ENSHHUT00000072154.1">
    <property type="protein sequence ID" value="ENSHHUP00000069829.1"/>
    <property type="gene ID" value="ENSHHUG00000041102.1"/>
</dbReference>
<dbReference type="GO" id="GO:0005925">
    <property type="term" value="C:focal adhesion"/>
    <property type="evidence" value="ECO:0007669"/>
    <property type="project" value="TreeGrafter"/>
</dbReference>
<dbReference type="GO" id="GO:0005886">
    <property type="term" value="C:plasma membrane"/>
    <property type="evidence" value="ECO:0007669"/>
    <property type="project" value="TreeGrafter"/>
</dbReference>
<dbReference type="GO" id="GO:0098609">
    <property type="term" value="P:cell-cell adhesion"/>
    <property type="evidence" value="ECO:0007669"/>
    <property type="project" value="TreeGrafter"/>
</dbReference>
<reference evidence="6" key="1">
    <citation type="submission" date="2018-06" db="EMBL/GenBank/DDBJ databases">
        <title>Genome assembly of Danube salmon.</title>
        <authorList>
            <person name="Macqueen D.J."/>
            <person name="Gundappa M.K."/>
        </authorList>
    </citation>
    <scope>NUCLEOTIDE SEQUENCE [LARGE SCALE GENOMIC DNA]</scope>
</reference>
<dbReference type="Proteomes" id="UP000314982">
    <property type="component" value="Unassembled WGS sequence"/>
</dbReference>
<keyword evidence="6" id="KW-1185">Reference proteome</keyword>
<proteinExistence type="predicted"/>
<dbReference type="GO" id="GO:0051015">
    <property type="term" value="F:actin filament binding"/>
    <property type="evidence" value="ECO:0007669"/>
    <property type="project" value="InterPro"/>
</dbReference>
<dbReference type="Gene3D" id="1.20.1410.10">
    <property type="entry name" value="I/LWEQ domain"/>
    <property type="match status" value="1"/>
</dbReference>
<sequence>MVLSALQAGNKGTQACITAASAVSGIIADLDTTIMFASAGTLNAENDESFADHRENILKTAKALVEDTKMLVSGAASGQDKLAQAAQSSAKTITQLTDVVKLGAASIGSDDPETQVVLINAVKDVAKALAELIGATKCAAGKAADDPSMYQLKSAAKVMVTNVTSLLKTVKAVEDEATRGTRALEATIECIKQELTVFQSKDVPEKSTTPEEFIRMTKGITTATAKAVAAGNSARQEDVISTANLSRKAIFDMLTTCKQAAYHQEVNKDVRSRALLYGTECTTGYIDLLEHVLLVLQGPTAEQKQQLVFLSKRVAGAVTELIQTAEAMKGTEWVDPEDPTVIAETELLGAAASIEAAAKKLEQLKPRAKPKQADETLDFEEQILEAAKSIAAATSALVKSASAAQRELVAQGKVGSIPANAVDDGQWSQGLISAARMVAAATSNLCEAANASVQGQASEEKLISSAKQVAASTAQLLVACKVKADQDSEAMRRLQAAGNSVKRASDNLVRAAQKAVFHKADDDNVVVKTKFVGGIAQIIAAQEEMLRKERELEEARKKLAQIRQQQYKFLPSELREDEN</sequence>
<dbReference type="InterPro" id="IPR002558">
    <property type="entry name" value="ILWEQ_dom"/>
</dbReference>
<name>A0A4W5QBK9_9TELE</name>
<dbReference type="GeneTree" id="ENSGT00940000154699"/>
<dbReference type="Gene3D" id="1.20.1420.10">
    <property type="entry name" value="Talin, central domain"/>
    <property type="match status" value="2"/>
</dbReference>
<dbReference type="PANTHER" id="PTHR19981:SF34">
    <property type="entry name" value="TALIN-2"/>
    <property type="match status" value="1"/>
</dbReference>
<dbReference type="InterPro" id="IPR035964">
    <property type="entry name" value="I/LWEQ_dom_sf"/>
</dbReference>
<dbReference type="InterPro" id="IPR036723">
    <property type="entry name" value="Alpha-catenin/vinculin-like_sf"/>
</dbReference>
<reference evidence="5" key="3">
    <citation type="submission" date="2025-09" db="UniProtKB">
        <authorList>
            <consortium name="Ensembl"/>
        </authorList>
    </citation>
    <scope>IDENTIFICATION</scope>
</reference>
<evidence type="ECO:0000256" key="1">
    <source>
        <dbReference type="ARBA" id="ARBA00004496"/>
    </source>
</evidence>
<evidence type="ECO:0000313" key="6">
    <source>
        <dbReference type="Proteomes" id="UP000314982"/>
    </source>
</evidence>
<organism evidence="5 6">
    <name type="scientific">Hucho hucho</name>
    <name type="common">huchen</name>
    <dbReference type="NCBI Taxonomy" id="62062"/>
    <lineage>
        <taxon>Eukaryota</taxon>
        <taxon>Metazoa</taxon>
        <taxon>Chordata</taxon>
        <taxon>Craniata</taxon>
        <taxon>Vertebrata</taxon>
        <taxon>Euteleostomi</taxon>
        <taxon>Actinopterygii</taxon>
        <taxon>Neopterygii</taxon>
        <taxon>Teleostei</taxon>
        <taxon>Protacanthopterygii</taxon>
        <taxon>Salmoniformes</taxon>
        <taxon>Salmonidae</taxon>
        <taxon>Salmoninae</taxon>
        <taxon>Hucho</taxon>
    </lineage>
</organism>